<dbReference type="AlphaFoldDB" id="A0A941BJH3"/>
<dbReference type="PANTHER" id="PTHR35802:SF1">
    <property type="entry name" value="PROTEASE SYNTHASE AND SPORULATION PROTEIN PAI 2"/>
    <property type="match status" value="1"/>
</dbReference>
<dbReference type="Gene3D" id="2.30.110.10">
    <property type="entry name" value="Electron Transport, Fmn-binding Protein, Chain A"/>
    <property type="match status" value="1"/>
</dbReference>
<feature type="compositionally biased region" description="Basic and acidic residues" evidence="1">
    <location>
        <begin position="175"/>
        <end position="186"/>
    </location>
</feature>
<dbReference type="PIRSF" id="PIRSF010372">
    <property type="entry name" value="PaiB"/>
    <property type="match status" value="1"/>
</dbReference>
<sequence length="211" mass="22806">MYIPRLHAMPERADALALVDAHPLGTWVTAAGGELQAHHLPSLLEPDHGAHGRLWAHVSRANPLWRALGDGAPALVAFRGPQAYITPGWYPGKAAHGRVVPTWNDVAVHLHGSARAVDEPAALRALLDRLSARHEAAQARPWQPADAPADYLDGLLRGIVGIELVIDRIEARRKASQDEDLADRHGTVAGLRTQPGDDARAMADIVQRTLD</sequence>
<accession>A0A941BJH3</accession>
<protein>
    <submittedName>
        <fullName evidence="2">FMN-binding negative transcriptional regulator</fullName>
    </submittedName>
</protein>
<dbReference type="PANTHER" id="PTHR35802">
    <property type="entry name" value="PROTEASE SYNTHASE AND SPORULATION PROTEIN PAI 2"/>
    <property type="match status" value="1"/>
</dbReference>
<comment type="caution">
    <text evidence="2">The sequence shown here is derived from an EMBL/GenBank/DDBJ whole genome shotgun (WGS) entry which is preliminary data.</text>
</comment>
<dbReference type="SUPFAM" id="SSF50475">
    <property type="entry name" value="FMN-binding split barrel"/>
    <property type="match status" value="1"/>
</dbReference>
<evidence type="ECO:0000313" key="2">
    <source>
        <dbReference type="EMBL" id="MBQ0929089.1"/>
    </source>
</evidence>
<dbReference type="EMBL" id="JAGQDD010000001">
    <property type="protein sequence ID" value="MBQ0929089.1"/>
    <property type="molecule type" value="Genomic_DNA"/>
</dbReference>
<dbReference type="InterPro" id="IPR012349">
    <property type="entry name" value="Split_barrel_FMN-bd"/>
</dbReference>
<dbReference type="RefSeq" id="WP_210851288.1">
    <property type="nucleotide sequence ID" value="NZ_JAGQDD010000001.1"/>
</dbReference>
<evidence type="ECO:0000256" key="1">
    <source>
        <dbReference type="SAM" id="MobiDB-lite"/>
    </source>
</evidence>
<keyword evidence="3" id="KW-1185">Reference proteome</keyword>
<gene>
    <name evidence="2" type="ORF">KAK03_01230</name>
</gene>
<proteinExistence type="predicted"/>
<reference evidence="2 3" key="1">
    <citation type="submission" date="2021-04" db="EMBL/GenBank/DDBJ databases">
        <title>The genome sequence of Ideonella sp. 3Y2.</title>
        <authorList>
            <person name="Liu Y."/>
        </authorList>
    </citation>
    <scope>NUCLEOTIDE SEQUENCE [LARGE SCALE GENOMIC DNA]</scope>
    <source>
        <strain evidence="2 3">3Y2</strain>
    </source>
</reference>
<dbReference type="Proteomes" id="UP000676246">
    <property type="component" value="Unassembled WGS sequence"/>
</dbReference>
<name>A0A941BJH3_9BURK</name>
<dbReference type="Pfam" id="PF04299">
    <property type="entry name" value="FMN_bind_2"/>
    <property type="match status" value="1"/>
</dbReference>
<feature type="region of interest" description="Disordered" evidence="1">
    <location>
        <begin position="175"/>
        <end position="200"/>
    </location>
</feature>
<dbReference type="InterPro" id="IPR007396">
    <property type="entry name" value="TR_PAI2-type"/>
</dbReference>
<organism evidence="2 3">
    <name type="scientific">Ideonella alba</name>
    <dbReference type="NCBI Taxonomy" id="2824118"/>
    <lineage>
        <taxon>Bacteria</taxon>
        <taxon>Pseudomonadati</taxon>
        <taxon>Pseudomonadota</taxon>
        <taxon>Betaproteobacteria</taxon>
        <taxon>Burkholderiales</taxon>
        <taxon>Sphaerotilaceae</taxon>
        <taxon>Ideonella</taxon>
    </lineage>
</organism>
<evidence type="ECO:0000313" key="3">
    <source>
        <dbReference type="Proteomes" id="UP000676246"/>
    </source>
</evidence>